<dbReference type="OrthoDB" id="1918237at2759"/>
<dbReference type="AlphaFoldDB" id="A0A6I8PYG2"/>
<accession>A0A6I8PYG2</accession>
<evidence type="ECO:0000313" key="3">
    <source>
        <dbReference type="Proteomes" id="UP000008143"/>
    </source>
</evidence>
<dbReference type="InterPro" id="IPR035979">
    <property type="entry name" value="RBD_domain_sf"/>
</dbReference>
<feature type="compositionally biased region" description="Basic and acidic residues" evidence="1">
    <location>
        <begin position="283"/>
        <end position="292"/>
    </location>
</feature>
<dbReference type="OMA" id="QEHIEYG"/>
<protein>
    <submittedName>
        <fullName evidence="2 4">A-kinase anchor protein 17B</fullName>
    </submittedName>
</protein>
<dbReference type="GO" id="GO:0003676">
    <property type="term" value="F:nucleic acid binding"/>
    <property type="evidence" value="ECO:0007669"/>
    <property type="project" value="InterPro"/>
</dbReference>
<feature type="compositionally biased region" description="Low complexity" evidence="1">
    <location>
        <begin position="865"/>
        <end position="879"/>
    </location>
</feature>
<sequence>MAVITVHDISEAVELCNTHRLFLKPNSKLIITVILPDERDPSRPIQNREILEQLKNLVDPEHFSSLKVLRNTKEFILFEGEADTKILAQVLLEKLNGKMLQISSIQDLLSIDVMEVSLDLPSEEELQIFMLKPEGDSENDSENHMITPAICLEGLPCKWFSAGSVSTEKPSEDVLRSAFEKYGKLSNLDIPMLDPYREEVVGNCNLSLGGLQSFKAFLQYEDISSSMNAIHALRGMKLMYSSEDGKCFACDIKVSIDTIHFSEEAISKRNAERLHLQALEQQRKQEKEEEAKRKRKAKEKKLRARKRRAKLKRKLQKQKEQEENEEKKDICFEEVENTEEWQERKLLLAQRRFESINLLSLLLEQINNLVEVNKLKEERMECDFSEDSCDSTISTYSQMSNSLSIVSLKQKEIRQHEHENEDGFGHMSPQRKPYFTFEREYTHQVNEKKFTSACTTNLNFKFQPATFKEEKDEADSIKSNYSEHETLKRLLTRDTSSIEYCRKMKIYETEEFIHYLLNYYNYPEYARLFLETKDTASKAWCSRAVYYNGDTVQIEVRNSQNCHFTEMKTEQEPCHNMDNNEHESKLPKDILKSEVLSETEGPKECSKDTDNNLGKNEPTTPLGTAMSHFAKDNEEPCAKEWNHEDSTHSSESSDELKDVLEQISSTSEYFSEEISESAAKVNNIRKISKKQRNIACLKKAKSCCHCEQNRICHHEDILGHLLHSYSVCRHIKKHTKCHPTQACHKAKVHLHYDSQTSDTDTDKPVCVVKKRKKVKRSPSSSTVAERNQSKEKCFNSHRLAGVSDSLQKNSYIWQDRHDEIPSNLCCFGEHHKKVKKVSNPQQCYIPEYKTECLNQEEPLWDSDESPNWSSSSPDHSSVSTLKSDVCSKGSYNDSLEWEHHFYCGEELSKGPKYNI</sequence>
<feature type="compositionally biased region" description="Basic and acidic residues" evidence="1">
    <location>
        <begin position="600"/>
        <end position="610"/>
    </location>
</feature>
<dbReference type="InterPro" id="IPR056852">
    <property type="entry name" value="AK17A/B"/>
</dbReference>
<dbReference type="SUPFAM" id="SSF54928">
    <property type="entry name" value="RNA-binding domain, RBD"/>
    <property type="match status" value="1"/>
</dbReference>
<feature type="compositionally biased region" description="Basic residues" evidence="1">
    <location>
        <begin position="293"/>
        <end position="316"/>
    </location>
</feature>
<dbReference type="GeneTree" id="ENSGT00440000039314"/>
<dbReference type="Pfam" id="PF25015">
    <property type="entry name" value="RBD_AKAP-17A"/>
    <property type="match status" value="1"/>
</dbReference>
<feature type="region of interest" description="Disordered" evidence="1">
    <location>
        <begin position="597"/>
        <end position="626"/>
    </location>
</feature>
<feature type="compositionally biased region" description="Polar residues" evidence="1">
    <location>
        <begin position="611"/>
        <end position="622"/>
    </location>
</feature>
<evidence type="ECO:0000313" key="2">
    <source>
        <dbReference type="Ensembl" id="ENSXETP00000059444"/>
    </source>
</evidence>
<reference evidence="2" key="1">
    <citation type="journal article" date="2010" name="Science">
        <title>The genome of the Western clawed frog Xenopus tropicalis.</title>
        <authorList>
            <person name="Hellsten U."/>
            <person name="Harland R.M."/>
            <person name="Gilchrist M.J."/>
            <person name="Hendrix D."/>
            <person name="Jurka J."/>
            <person name="Kapitonov V."/>
            <person name="Ovcharenko I."/>
            <person name="Putnam N.H."/>
            <person name="Shu S."/>
            <person name="Taher L."/>
            <person name="Blitz I.L."/>
            <person name="Blumberg B."/>
            <person name="Dichmann D.S."/>
            <person name="Dubchak I."/>
            <person name="Amaya E."/>
            <person name="Detter J.C."/>
            <person name="Fletcher R."/>
            <person name="Gerhard D.S."/>
            <person name="Goodstein D."/>
            <person name="Graves T."/>
            <person name="Grigoriev I.V."/>
            <person name="Grimwood J."/>
            <person name="Kawashima T."/>
            <person name="Lindquist E."/>
            <person name="Lucas S.M."/>
            <person name="Mead P.E."/>
            <person name="Mitros T."/>
            <person name="Ogino H."/>
            <person name="Ohta Y."/>
            <person name="Poliakov A.V."/>
            <person name="Pollet N."/>
            <person name="Robert J."/>
            <person name="Salamov A."/>
            <person name="Sater A.K."/>
            <person name="Schmutz J."/>
            <person name="Terry A."/>
            <person name="Vize P.D."/>
            <person name="Warren W.C."/>
            <person name="Wells D."/>
            <person name="Wills A."/>
            <person name="Wilson R.K."/>
            <person name="Zimmerman L.B."/>
            <person name="Zorn A.M."/>
            <person name="Grainger R."/>
            <person name="Grammer T."/>
            <person name="Khokha M.K."/>
            <person name="Richardson P.M."/>
            <person name="Rokhsar D.S."/>
        </authorList>
    </citation>
    <scope>NUCLEOTIDE SEQUENCE [LARGE SCALE GENOMIC DNA]</scope>
    <source>
        <strain evidence="2">Nigerian</strain>
    </source>
</reference>
<evidence type="ECO:0000256" key="1">
    <source>
        <dbReference type="SAM" id="MobiDB-lite"/>
    </source>
</evidence>
<evidence type="ECO:0000313" key="5">
    <source>
        <dbReference type="Xenbase" id="XB-GENE-29092395"/>
    </source>
</evidence>
<keyword evidence="3" id="KW-1185">Reference proteome</keyword>
<feature type="region of interest" description="Disordered" evidence="1">
    <location>
        <begin position="283"/>
        <end position="320"/>
    </location>
</feature>
<dbReference type="AGR" id="Xenbase:XB-GENE-29092395"/>
<evidence type="ECO:0000313" key="4">
    <source>
        <dbReference type="RefSeq" id="XP_031747963.1"/>
    </source>
</evidence>
<dbReference type="KEGG" id="xtr:116406937"/>
<dbReference type="Proteomes" id="UP000008143">
    <property type="component" value="Chromosome 8"/>
</dbReference>
<name>A0A6I8PYG2_XENTR</name>
<dbReference type="PANTHER" id="PTHR12484:SF1">
    <property type="entry name" value="A-KINASE ANCHOR PROTEIN 17B"/>
    <property type="match status" value="1"/>
</dbReference>
<gene>
    <name evidence="2 4 5" type="primary">LOC116406937</name>
</gene>
<dbReference type="Bgee" id="ENSXETG00000030943">
    <property type="expression patterns" value="Expressed in liver"/>
</dbReference>
<reference evidence="2" key="2">
    <citation type="submission" date="2020-05" db="UniProtKB">
        <authorList>
            <consortium name="Ensembl"/>
        </authorList>
    </citation>
    <scope>IDENTIFICATION</scope>
</reference>
<dbReference type="CDD" id="cd12264">
    <property type="entry name" value="RRM_AKAP17A"/>
    <property type="match status" value="1"/>
</dbReference>
<dbReference type="GeneID" id="116406937"/>
<dbReference type="Xenbase" id="XB-GENE-29092395">
    <property type="gene designation" value="LOC116406937"/>
</dbReference>
<reference evidence="4" key="3">
    <citation type="submission" date="2025-04" db="UniProtKB">
        <authorList>
            <consortium name="RefSeq"/>
        </authorList>
    </citation>
    <scope>IDENTIFICATION</scope>
    <source>
        <strain evidence="4">Nigerian</strain>
        <tissue evidence="4">Liver and blood</tissue>
    </source>
</reference>
<dbReference type="PANTHER" id="PTHR12484">
    <property type="entry name" value="B-LYMPHOCYTE ANTIGEN-RELATED"/>
    <property type="match status" value="1"/>
</dbReference>
<organism evidence="2">
    <name type="scientific">Xenopus tropicalis</name>
    <name type="common">Western clawed frog</name>
    <name type="synonym">Silurana tropicalis</name>
    <dbReference type="NCBI Taxonomy" id="8364"/>
    <lineage>
        <taxon>Eukaryota</taxon>
        <taxon>Metazoa</taxon>
        <taxon>Chordata</taxon>
        <taxon>Craniata</taxon>
        <taxon>Vertebrata</taxon>
        <taxon>Euteleostomi</taxon>
        <taxon>Amphibia</taxon>
        <taxon>Batrachia</taxon>
        <taxon>Anura</taxon>
        <taxon>Pipoidea</taxon>
        <taxon>Pipidae</taxon>
        <taxon>Xenopodinae</taxon>
        <taxon>Xenopus</taxon>
        <taxon>Silurana</taxon>
    </lineage>
</organism>
<proteinExistence type="predicted"/>
<dbReference type="RefSeq" id="XP_031747963.1">
    <property type="nucleotide sequence ID" value="XM_031892103.1"/>
</dbReference>
<feature type="region of interest" description="Disordered" evidence="1">
    <location>
        <begin position="859"/>
        <end position="882"/>
    </location>
</feature>
<dbReference type="Ensembl" id="ENSXETT00000064233">
    <property type="protein sequence ID" value="ENSXETP00000059444"/>
    <property type="gene ID" value="ENSXETG00000030943"/>
</dbReference>